<evidence type="ECO:0000256" key="11">
    <source>
        <dbReference type="ARBA" id="ARBA00023170"/>
    </source>
</evidence>
<evidence type="ECO:0000256" key="7">
    <source>
        <dbReference type="ARBA" id="ARBA00022989"/>
    </source>
</evidence>
<dbReference type="Gene3D" id="1.20.1070.10">
    <property type="entry name" value="Rhodopsin 7-helix transmembrane proteins"/>
    <property type="match status" value="1"/>
</dbReference>
<dbReference type="AlphaFoldDB" id="A0A7M7KGI3"/>
<dbReference type="GeneID" id="111252554"/>
<evidence type="ECO:0000259" key="18">
    <source>
        <dbReference type="PROSITE" id="PS50262"/>
    </source>
</evidence>
<dbReference type="InterPro" id="IPR002172">
    <property type="entry name" value="LDrepeatLR_classA_rpt"/>
</dbReference>
<organism evidence="19 20">
    <name type="scientific">Varroa destructor</name>
    <name type="common">Honeybee mite</name>
    <dbReference type="NCBI Taxonomy" id="109461"/>
    <lineage>
        <taxon>Eukaryota</taxon>
        <taxon>Metazoa</taxon>
        <taxon>Ecdysozoa</taxon>
        <taxon>Arthropoda</taxon>
        <taxon>Chelicerata</taxon>
        <taxon>Arachnida</taxon>
        <taxon>Acari</taxon>
        <taxon>Parasitiformes</taxon>
        <taxon>Mesostigmata</taxon>
        <taxon>Gamasina</taxon>
        <taxon>Dermanyssoidea</taxon>
        <taxon>Varroidae</taxon>
        <taxon>Varroa</taxon>
    </lineage>
</organism>
<dbReference type="PROSITE" id="PS00237">
    <property type="entry name" value="G_PROTEIN_RECEP_F1_1"/>
    <property type="match status" value="1"/>
</dbReference>
<comment type="subcellular location">
    <subcellularLocation>
        <location evidence="1">Cell membrane</location>
        <topology evidence="1">Multi-pass membrane protein</topology>
    </subcellularLocation>
</comment>
<sequence length="869" mass="97612">MLSVSGGLHPCSWFATPSAGVSRRGSAILKAGSKVLREIDTVSTDKSRCCISGPSRCFSRKRTESKLLIASCYLLVVIFFLLVITSESAQAKRPRVRQHHKNARNPGTSADSNDIGLLDFSDPDFAPPVDDSSGPSGQHPRVICQPSHFPCGNSTTCIPRELHCNGHEDCANGEDEKACSDISKGIISFGHVVKFDWKSQSTKARTEYEGSTQVPMCGPTVDLPEGCYCKHESAYQFVRCDRVDSSNGLFNNASYPLVTRLVIQDSNFGVITPDTLWGFINITILYFNNSISGITPDAFERQGRLKQLYITNNKQLTKLQTGVFNGLGRLNVLRITGNRLDSFNLNHLSHMPHLGVLSLLNNHIQTLSSTAPLHSLRLLDLKHNLIKHLDQTMFARLTRLEVLNLRDNRIRALHSDVFQHNARLVELDLSGNEITYLSPEIFRKLRSLSTLNLANNPITYLHVDIFVHNRNLTSLNLSGLELENIDVAHFHQLQDLKFIYLKKFQYCSYAPYVRICFPKTDGVSSTEHLLVWPILRLSVWVVAVSTCAANSVVFAWRVISKKEDRVLSLFIKNLSIADFLMGVYLLIVGTLDVAFRDEYNRHARQWMTSWRCTAVGLLAMMSCEVSVLILSLITIERYRCIKTNVRVVTLTVARWCVAGVWATGLLLALYPVLHWPQPSFYSSNGLCFPLHIDDPFTLGWQYSALVFLGINLAAMLLISLLYAWMFVIIRGDRQHARPVTLKRREDSVLAFRFFLIVLTDCLCWIPIIAIKLAALCKVKISPDVYAWVVVFILPINSALNPVIYTLAAPTELRRRIERFLSQIVLCPASLRRLLPNADKLTTPRSSVATGTDVPSMPTEYTLCNETAKL</sequence>
<dbReference type="InterPro" id="IPR023415">
    <property type="entry name" value="LDLR_class-A_CS"/>
</dbReference>
<keyword evidence="4" id="KW-0433">Leucine-rich repeat</keyword>
<dbReference type="InterPro" id="IPR001611">
    <property type="entry name" value="Leu-rich_rpt"/>
</dbReference>
<dbReference type="InterPro" id="IPR000276">
    <property type="entry name" value="GPCR_Rhodpsn"/>
</dbReference>
<dbReference type="GO" id="GO:0008528">
    <property type="term" value="F:G protein-coupled peptide receptor activity"/>
    <property type="evidence" value="ECO:0007669"/>
    <property type="project" value="TreeGrafter"/>
</dbReference>
<dbReference type="FunFam" id="1.20.1070.10:FF:000023">
    <property type="entry name" value="Relaxin family peptide receptor 1"/>
    <property type="match status" value="1"/>
</dbReference>
<comment type="caution">
    <text evidence="14">Lacks conserved residue(s) required for the propagation of feature annotation.</text>
</comment>
<dbReference type="InParanoid" id="A0A7M7KGI3"/>
<dbReference type="PROSITE" id="PS01209">
    <property type="entry name" value="LDLRA_1"/>
    <property type="match status" value="1"/>
</dbReference>
<dbReference type="PROSITE" id="PS51450">
    <property type="entry name" value="LRR"/>
    <property type="match status" value="1"/>
</dbReference>
<keyword evidence="11 15" id="KW-0675">Receptor</keyword>
<keyword evidence="7 17" id="KW-1133">Transmembrane helix</keyword>
<evidence type="ECO:0000256" key="17">
    <source>
        <dbReference type="SAM" id="Phobius"/>
    </source>
</evidence>
<feature type="transmembrane region" description="Helical" evidence="17">
    <location>
        <begin position="784"/>
        <end position="807"/>
    </location>
</feature>
<evidence type="ECO:0000256" key="6">
    <source>
        <dbReference type="ARBA" id="ARBA00022737"/>
    </source>
</evidence>
<dbReference type="PRINTS" id="PR01739">
    <property type="entry name" value="RELAXINR"/>
</dbReference>
<dbReference type="CDD" id="cd15137">
    <property type="entry name" value="7tmA_Relaxin_R"/>
    <property type="match status" value="1"/>
</dbReference>
<feature type="transmembrane region" description="Helical" evidence="17">
    <location>
        <begin position="67"/>
        <end position="85"/>
    </location>
</feature>
<dbReference type="SMART" id="SM00192">
    <property type="entry name" value="LDLa"/>
    <property type="match status" value="1"/>
</dbReference>
<evidence type="ECO:0000256" key="3">
    <source>
        <dbReference type="ARBA" id="ARBA00022475"/>
    </source>
</evidence>
<evidence type="ECO:0000256" key="10">
    <source>
        <dbReference type="ARBA" id="ARBA00023157"/>
    </source>
</evidence>
<dbReference type="SMART" id="SM00369">
    <property type="entry name" value="LRR_TYP"/>
    <property type="match status" value="5"/>
</dbReference>
<dbReference type="Gene3D" id="3.80.10.10">
    <property type="entry name" value="Ribonuclease Inhibitor"/>
    <property type="match status" value="2"/>
</dbReference>
<evidence type="ECO:0000256" key="14">
    <source>
        <dbReference type="PROSITE-ProRule" id="PRU00124"/>
    </source>
</evidence>
<feature type="transmembrane region" description="Helical" evidence="17">
    <location>
        <begin position="537"/>
        <end position="556"/>
    </location>
</feature>
<reference evidence="19" key="1">
    <citation type="submission" date="2021-01" db="UniProtKB">
        <authorList>
            <consortium name="EnsemblMetazoa"/>
        </authorList>
    </citation>
    <scope>IDENTIFICATION</scope>
</reference>
<keyword evidence="3" id="KW-1003">Cell membrane</keyword>
<feature type="region of interest" description="Disordered" evidence="16">
    <location>
        <begin position="92"/>
        <end position="114"/>
    </location>
</feature>
<evidence type="ECO:0000313" key="20">
    <source>
        <dbReference type="Proteomes" id="UP000594260"/>
    </source>
</evidence>
<dbReference type="PANTHER" id="PTHR24372">
    <property type="entry name" value="GLYCOPROTEIN HORMONE RECEPTOR"/>
    <property type="match status" value="1"/>
</dbReference>
<evidence type="ECO:0000256" key="9">
    <source>
        <dbReference type="ARBA" id="ARBA00023136"/>
    </source>
</evidence>
<dbReference type="Proteomes" id="UP000594260">
    <property type="component" value="Unplaced"/>
</dbReference>
<dbReference type="PROSITE" id="PS50262">
    <property type="entry name" value="G_PROTEIN_RECEP_F1_2"/>
    <property type="match status" value="1"/>
</dbReference>
<evidence type="ECO:0000256" key="1">
    <source>
        <dbReference type="ARBA" id="ARBA00004651"/>
    </source>
</evidence>
<dbReference type="RefSeq" id="XP_022666427.1">
    <property type="nucleotide sequence ID" value="XM_022810692.1"/>
</dbReference>
<feature type="domain" description="G-protein coupled receptors family 1 profile" evidence="18">
    <location>
        <begin position="549"/>
        <end position="804"/>
    </location>
</feature>
<dbReference type="GO" id="GO:0007189">
    <property type="term" value="P:adenylate cyclase-activating G protein-coupled receptor signaling pathway"/>
    <property type="evidence" value="ECO:0007669"/>
    <property type="project" value="TreeGrafter"/>
</dbReference>
<dbReference type="Gene3D" id="4.10.400.10">
    <property type="entry name" value="Low-density Lipoprotein Receptor"/>
    <property type="match status" value="1"/>
</dbReference>
<comment type="similarity">
    <text evidence="2 15">Belongs to the G-protein coupled receptor 1 family.</text>
</comment>
<dbReference type="InterPro" id="IPR036055">
    <property type="entry name" value="LDL_receptor-like_sf"/>
</dbReference>
<feature type="transmembrane region" description="Helical" evidence="17">
    <location>
        <begin position="704"/>
        <end position="729"/>
    </location>
</feature>
<dbReference type="SUPFAM" id="SSF52058">
    <property type="entry name" value="L domain-like"/>
    <property type="match status" value="1"/>
</dbReference>
<dbReference type="PANTHER" id="PTHR24372:SF80">
    <property type="entry name" value="FI21465P1-RELATED"/>
    <property type="match status" value="1"/>
</dbReference>
<evidence type="ECO:0000256" key="16">
    <source>
        <dbReference type="SAM" id="MobiDB-lite"/>
    </source>
</evidence>
<evidence type="ECO:0000256" key="15">
    <source>
        <dbReference type="RuleBase" id="RU000688"/>
    </source>
</evidence>
<evidence type="ECO:0000256" key="4">
    <source>
        <dbReference type="ARBA" id="ARBA00022614"/>
    </source>
</evidence>
<dbReference type="CDD" id="cd00112">
    <property type="entry name" value="LDLa"/>
    <property type="match status" value="1"/>
</dbReference>
<dbReference type="PROSITE" id="PS50068">
    <property type="entry name" value="LDLRA_2"/>
    <property type="match status" value="1"/>
</dbReference>
<feature type="disulfide bond" evidence="14">
    <location>
        <begin position="164"/>
        <end position="179"/>
    </location>
</feature>
<dbReference type="InterPro" id="IPR032675">
    <property type="entry name" value="LRR_dom_sf"/>
</dbReference>
<dbReference type="RefSeq" id="XP_022666417.1">
    <property type="nucleotide sequence ID" value="XM_022810682.1"/>
</dbReference>
<feature type="transmembrane region" description="Helical" evidence="17">
    <location>
        <begin position="615"/>
        <end position="635"/>
    </location>
</feature>
<dbReference type="PRINTS" id="PR00237">
    <property type="entry name" value="GPCRRHODOPSN"/>
</dbReference>
<dbReference type="OrthoDB" id="6022531at2759"/>
<dbReference type="InterPro" id="IPR008112">
    <property type="entry name" value="Relaxin_rcpt"/>
</dbReference>
<dbReference type="Pfam" id="PF13855">
    <property type="entry name" value="LRR_8"/>
    <property type="match status" value="2"/>
</dbReference>
<feature type="transmembrane region" description="Helical" evidence="17">
    <location>
        <begin position="749"/>
        <end position="772"/>
    </location>
</feature>
<dbReference type="GO" id="GO:0005886">
    <property type="term" value="C:plasma membrane"/>
    <property type="evidence" value="ECO:0007669"/>
    <property type="project" value="UniProtKB-SubCell"/>
</dbReference>
<evidence type="ECO:0000256" key="5">
    <source>
        <dbReference type="ARBA" id="ARBA00022692"/>
    </source>
</evidence>
<dbReference type="GO" id="GO:0009755">
    <property type="term" value="P:hormone-mediated signaling pathway"/>
    <property type="evidence" value="ECO:0007669"/>
    <property type="project" value="TreeGrafter"/>
</dbReference>
<evidence type="ECO:0000313" key="19">
    <source>
        <dbReference type="EnsemblMetazoa" id="XP_022666427"/>
    </source>
</evidence>
<dbReference type="EnsemblMetazoa" id="XM_022810682">
    <property type="protein sequence ID" value="XP_022666417"/>
    <property type="gene ID" value="LOC111252554"/>
</dbReference>
<name>A0A7M7KGI3_VARDE</name>
<feature type="transmembrane region" description="Helical" evidence="17">
    <location>
        <begin position="647"/>
        <end position="673"/>
    </location>
</feature>
<keyword evidence="8 15" id="KW-0297">G-protein coupled receptor</keyword>
<evidence type="ECO:0000256" key="12">
    <source>
        <dbReference type="ARBA" id="ARBA00023180"/>
    </source>
</evidence>
<keyword evidence="5 15" id="KW-0812">Transmembrane</keyword>
<dbReference type="SUPFAM" id="SSF81321">
    <property type="entry name" value="Family A G protein-coupled receptor-like"/>
    <property type="match status" value="1"/>
</dbReference>
<dbReference type="KEGG" id="vde:111252554"/>
<dbReference type="InterPro" id="IPR003591">
    <property type="entry name" value="Leu-rich_rpt_typical-subtyp"/>
</dbReference>
<feature type="compositionally biased region" description="Basic residues" evidence="16">
    <location>
        <begin position="92"/>
        <end position="103"/>
    </location>
</feature>
<dbReference type="EnsemblMetazoa" id="XM_022810692">
    <property type="protein sequence ID" value="XP_022666427"/>
    <property type="gene ID" value="LOC111252554"/>
</dbReference>
<dbReference type="Pfam" id="PF00001">
    <property type="entry name" value="7tm_1"/>
    <property type="match status" value="1"/>
</dbReference>
<keyword evidence="6" id="KW-0677">Repeat</keyword>
<keyword evidence="12" id="KW-0325">Glycoprotein</keyword>
<evidence type="ECO:0000256" key="2">
    <source>
        <dbReference type="ARBA" id="ARBA00010663"/>
    </source>
</evidence>
<keyword evidence="9 17" id="KW-0472">Membrane</keyword>
<feature type="transmembrane region" description="Helical" evidence="17">
    <location>
        <begin position="576"/>
        <end position="595"/>
    </location>
</feature>
<dbReference type="FunFam" id="4.10.400.10:FF:000014">
    <property type="entry name" value="Relaxin family peptide receptor 1"/>
    <property type="match status" value="1"/>
</dbReference>
<protein>
    <recommendedName>
        <fullName evidence="18">G-protein coupled receptors family 1 profile domain-containing protein</fullName>
    </recommendedName>
</protein>
<dbReference type="OMA" id="NAHVWME"/>
<keyword evidence="10 14" id="KW-1015">Disulfide bond</keyword>
<accession>A0A7M7KGI3</accession>
<dbReference type="InterPro" id="IPR017452">
    <property type="entry name" value="GPCR_Rhodpsn_7TM"/>
</dbReference>
<evidence type="ECO:0000256" key="8">
    <source>
        <dbReference type="ARBA" id="ARBA00023040"/>
    </source>
</evidence>
<keyword evidence="20" id="KW-1185">Reference proteome</keyword>
<proteinExistence type="inferred from homology"/>
<dbReference type="Pfam" id="PF00057">
    <property type="entry name" value="Ldl_recept_a"/>
    <property type="match status" value="1"/>
</dbReference>
<keyword evidence="13 15" id="KW-0807">Transducer</keyword>
<dbReference type="SUPFAM" id="SSF57424">
    <property type="entry name" value="LDL receptor-like module"/>
    <property type="match status" value="1"/>
</dbReference>
<evidence type="ECO:0000256" key="13">
    <source>
        <dbReference type="ARBA" id="ARBA00023224"/>
    </source>
</evidence>